<keyword evidence="2 6" id="KW-0328">Glycosyltransferase</keyword>
<keyword evidence="1 6" id="KW-1277">Toxin-antitoxin system</keyword>
<evidence type="ECO:0000256" key="5">
    <source>
        <dbReference type="ARBA" id="ARBA00023125"/>
    </source>
</evidence>
<dbReference type="Proteomes" id="UP000435036">
    <property type="component" value="Unassembled WGS sequence"/>
</dbReference>
<dbReference type="AlphaFoldDB" id="A0A6N8L0G8"/>
<protein>
    <submittedName>
        <fullName evidence="8">DUF4433 domain-containing protein</fullName>
    </submittedName>
</protein>
<evidence type="ECO:0000256" key="6">
    <source>
        <dbReference type="PROSITE-ProRule" id="PRU01362"/>
    </source>
</evidence>
<evidence type="ECO:0000313" key="8">
    <source>
        <dbReference type="EMBL" id="MVZ63233.1"/>
    </source>
</evidence>
<keyword evidence="3 6" id="KW-0808">Transferase</keyword>
<name>A0A6N8L0G8_9SPHI</name>
<dbReference type="GO" id="GO:0016779">
    <property type="term" value="F:nucleotidyltransferase activity"/>
    <property type="evidence" value="ECO:0007669"/>
    <property type="project" value="UniProtKB-UniRule"/>
</dbReference>
<evidence type="ECO:0000256" key="4">
    <source>
        <dbReference type="ARBA" id="ARBA00022695"/>
    </source>
</evidence>
<evidence type="ECO:0000259" key="7">
    <source>
        <dbReference type="PROSITE" id="PS52018"/>
    </source>
</evidence>
<dbReference type="GO" id="GO:0003677">
    <property type="term" value="F:DNA binding"/>
    <property type="evidence" value="ECO:0007669"/>
    <property type="project" value="UniProtKB-UniRule"/>
</dbReference>
<dbReference type="PROSITE" id="PS52018">
    <property type="entry name" value="DART"/>
    <property type="match status" value="1"/>
</dbReference>
<comment type="caution">
    <text evidence="8">The sequence shown here is derived from an EMBL/GenBank/DDBJ whole genome shotgun (WGS) entry which is preliminary data.</text>
</comment>
<gene>
    <name evidence="8" type="ORF">GQF63_14455</name>
</gene>
<feature type="active site" evidence="6">
    <location>
        <position position="165"/>
    </location>
</feature>
<comment type="caution">
    <text evidence="6">Lacks conserved residue(s) required for the propagation of feature annotation.</text>
</comment>
<organism evidence="8 9">
    <name type="scientific">Sphingobacterium humi</name>
    <dbReference type="NCBI Taxonomy" id="1796905"/>
    <lineage>
        <taxon>Bacteria</taxon>
        <taxon>Pseudomonadati</taxon>
        <taxon>Bacteroidota</taxon>
        <taxon>Sphingobacteriia</taxon>
        <taxon>Sphingobacteriales</taxon>
        <taxon>Sphingobacteriaceae</taxon>
        <taxon>Sphingobacterium</taxon>
    </lineage>
</organism>
<evidence type="ECO:0000256" key="2">
    <source>
        <dbReference type="ARBA" id="ARBA00022676"/>
    </source>
</evidence>
<feature type="active site" description="Proton acceptor" evidence="6">
    <location>
        <position position="51"/>
    </location>
</feature>
<evidence type="ECO:0000256" key="1">
    <source>
        <dbReference type="ARBA" id="ARBA00022649"/>
    </source>
</evidence>
<keyword evidence="5 6" id="KW-0238">DNA-binding</keyword>
<feature type="binding site" evidence="6">
    <location>
        <position position="51"/>
    </location>
    <ligand>
        <name>NAD(+)</name>
        <dbReference type="ChEBI" id="CHEBI:57540"/>
    </ligand>
</feature>
<proteinExistence type="inferred from homology"/>
<sequence length="212" mass="24993">MNINESKQYCYRIVHINNLPLILRDGLVSKNQVNYNENYVNIGNPSIIDFRASTEVKLPDYKTIGEYVSFYFTPKSIMLFNIQTGYQSPLVPKRHPSEIMVLRCEIKKLITLPKWFFTNGQANTFITDHFNDITYINQVDWAIIINCDFSKKGDDTDKPRRYQAEFLVQNHVPLEYIDSIYVYNDEAKRTVDNILAQHKVQLLVEVQQNYYF</sequence>
<comment type="catalytic activity">
    <reaction evidence="6">
        <text>a thymidine in DNA + NAD(+) = an N-(ADP-alpha-D-ribosyl)-thymidine in DNA + nicotinamide + H(+)</text>
        <dbReference type="Rhea" id="RHEA:71651"/>
        <dbReference type="Rhea" id="RHEA-COMP:13556"/>
        <dbReference type="Rhea" id="RHEA-COMP:18051"/>
        <dbReference type="ChEBI" id="CHEBI:15378"/>
        <dbReference type="ChEBI" id="CHEBI:17154"/>
        <dbReference type="ChEBI" id="CHEBI:57540"/>
        <dbReference type="ChEBI" id="CHEBI:137386"/>
        <dbReference type="ChEBI" id="CHEBI:191199"/>
    </reaction>
</comment>
<evidence type="ECO:0000256" key="3">
    <source>
        <dbReference type="ARBA" id="ARBA00022679"/>
    </source>
</evidence>
<dbReference type="Pfam" id="PF14487">
    <property type="entry name" value="DarT"/>
    <property type="match status" value="1"/>
</dbReference>
<feature type="binding site" evidence="6">
    <location>
        <begin position="12"/>
        <end position="14"/>
    </location>
    <ligand>
        <name>NAD(+)</name>
        <dbReference type="ChEBI" id="CHEBI:57540"/>
    </ligand>
</feature>
<dbReference type="GO" id="GO:0016757">
    <property type="term" value="F:glycosyltransferase activity"/>
    <property type="evidence" value="ECO:0007669"/>
    <property type="project" value="UniProtKB-UniRule"/>
</dbReference>
<comment type="similarity">
    <text evidence="6">Belongs to the DarT ADP-ribosyltransferase family.</text>
</comment>
<keyword evidence="4 6" id="KW-0548">Nucleotidyltransferase</keyword>
<dbReference type="RefSeq" id="WP_160369954.1">
    <property type="nucleotide sequence ID" value="NZ_WSQA01000011.1"/>
</dbReference>
<reference evidence="8 9" key="1">
    <citation type="submission" date="2019-12" db="EMBL/GenBank/DDBJ databases">
        <authorList>
            <person name="Dong K."/>
        </authorList>
    </citation>
    <scope>NUCLEOTIDE SEQUENCE [LARGE SCALE GENOMIC DNA]</scope>
    <source>
        <strain evidence="8 9">JCM 31225</strain>
    </source>
</reference>
<keyword evidence="9" id="KW-1185">Reference proteome</keyword>
<feature type="domain" description="DarT" evidence="7">
    <location>
        <begin position="8"/>
        <end position="212"/>
    </location>
</feature>
<dbReference type="InterPro" id="IPR029494">
    <property type="entry name" value="DarT"/>
</dbReference>
<dbReference type="OrthoDB" id="9813972at2"/>
<evidence type="ECO:0000313" key="9">
    <source>
        <dbReference type="Proteomes" id="UP000435036"/>
    </source>
</evidence>
<accession>A0A6N8L0G8</accession>
<dbReference type="EMBL" id="WSQA01000011">
    <property type="protein sequence ID" value="MVZ63233.1"/>
    <property type="molecule type" value="Genomic_DNA"/>
</dbReference>